<gene>
    <name evidence="1" type="ORF">BJY01DRAFT_150473</name>
</gene>
<keyword evidence="2" id="KW-1185">Reference proteome</keyword>
<name>A0ABR4IEG7_9EURO</name>
<dbReference type="EMBL" id="JBFXLU010000456">
    <property type="protein sequence ID" value="KAL2826161.1"/>
    <property type="molecule type" value="Genomic_DNA"/>
</dbReference>
<comment type="caution">
    <text evidence="1">The sequence shown here is derived from an EMBL/GenBank/DDBJ whole genome shotgun (WGS) entry which is preliminary data.</text>
</comment>
<proteinExistence type="predicted"/>
<evidence type="ECO:0008006" key="3">
    <source>
        <dbReference type="Google" id="ProtNLM"/>
    </source>
</evidence>
<protein>
    <recommendedName>
        <fullName evidence="3">Stress-response A/B barrel domain-containing protein</fullName>
    </recommendedName>
</protein>
<accession>A0ABR4IEG7</accession>
<evidence type="ECO:0000313" key="1">
    <source>
        <dbReference type="EMBL" id="KAL2826161.1"/>
    </source>
</evidence>
<dbReference type="Proteomes" id="UP001610446">
    <property type="component" value="Unassembled WGS sequence"/>
</dbReference>
<organism evidence="1 2">
    <name type="scientific">Aspergillus pseudoustus</name>
    <dbReference type="NCBI Taxonomy" id="1810923"/>
    <lineage>
        <taxon>Eukaryota</taxon>
        <taxon>Fungi</taxon>
        <taxon>Dikarya</taxon>
        <taxon>Ascomycota</taxon>
        <taxon>Pezizomycotina</taxon>
        <taxon>Eurotiomycetes</taxon>
        <taxon>Eurotiomycetidae</taxon>
        <taxon>Eurotiales</taxon>
        <taxon>Aspergillaceae</taxon>
        <taxon>Aspergillus</taxon>
        <taxon>Aspergillus subgen. Nidulantes</taxon>
    </lineage>
</organism>
<reference evidence="1 2" key="1">
    <citation type="submission" date="2024-07" db="EMBL/GenBank/DDBJ databases">
        <title>Section-level genome sequencing and comparative genomics of Aspergillus sections Usti and Cavernicolus.</title>
        <authorList>
            <consortium name="Lawrence Berkeley National Laboratory"/>
            <person name="Nybo J.L."/>
            <person name="Vesth T.C."/>
            <person name="Theobald S."/>
            <person name="Frisvad J.C."/>
            <person name="Larsen T.O."/>
            <person name="Kjaerboelling I."/>
            <person name="Rothschild-Mancinelli K."/>
            <person name="Lyhne E.K."/>
            <person name="Kogle M.E."/>
            <person name="Barry K."/>
            <person name="Clum A."/>
            <person name="Na H."/>
            <person name="Ledsgaard L."/>
            <person name="Lin J."/>
            <person name="Lipzen A."/>
            <person name="Kuo A."/>
            <person name="Riley R."/>
            <person name="Mondo S."/>
            <person name="Labutti K."/>
            <person name="Haridas S."/>
            <person name="Pangalinan J."/>
            <person name="Salamov A.A."/>
            <person name="Simmons B.A."/>
            <person name="Magnuson J.K."/>
            <person name="Chen J."/>
            <person name="Drula E."/>
            <person name="Henrissat B."/>
            <person name="Wiebenga A."/>
            <person name="Lubbers R.J."/>
            <person name="Gomes A.C."/>
            <person name="Makela M.R."/>
            <person name="Stajich J."/>
            <person name="Grigoriev I.V."/>
            <person name="Mortensen U.H."/>
            <person name="De Vries R.P."/>
            <person name="Baker S.E."/>
            <person name="Andersen M.R."/>
        </authorList>
    </citation>
    <scope>NUCLEOTIDE SEQUENCE [LARGE SCALE GENOMIC DNA]</scope>
    <source>
        <strain evidence="1 2">CBS 123904</strain>
    </source>
</reference>
<sequence>MSQTSFLRCDLVAAIILSDPIPECCKATWPAVISASVAREPPPDAQYSTTSLYKCLVPRLPPDFTTSRSISAMPDSALVFFYEDLSSTATCLRDYAKYPQHNELFIEKSIFHIVVSDTLGLLHLLHNMRGDTDTISAAVSQTALLKDILSLRPFIANLQPKPPLLNVELAQALQALMGLFPGEETHRSASSQVSARF</sequence>
<evidence type="ECO:0000313" key="2">
    <source>
        <dbReference type="Proteomes" id="UP001610446"/>
    </source>
</evidence>